<feature type="signal peptide" evidence="3">
    <location>
        <begin position="1"/>
        <end position="21"/>
    </location>
</feature>
<dbReference type="EMBL" id="WKJI01000003">
    <property type="protein sequence ID" value="MRX47832.1"/>
    <property type="molecule type" value="Genomic_DNA"/>
</dbReference>
<evidence type="ECO:0000313" key="4">
    <source>
        <dbReference type="EMBL" id="MRX47832.1"/>
    </source>
</evidence>
<dbReference type="InterPro" id="IPR006143">
    <property type="entry name" value="RND_pump_MFP"/>
</dbReference>
<dbReference type="GO" id="GO:0015679">
    <property type="term" value="P:plasma membrane copper ion transport"/>
    <property type="evidence" value="ECO:0007669"/>
    <property type="project" value="TreeGrafter"/>
</dbReference>
<dbReference type="GO" id="GO:0022857">
    <property type="term" value="F:transmembrane transporter activity"/>
    <property type="evidence" value="ECO:0007669"/>
    <property type="project" value="InterPro"/>
</dbReference>
<keyword evidence="2" id="KW-0813">Transport</keyword>
<protein>
    <submittedName>
        <fullName evidence="4">Efflux RND transporter periplasmic adaptor subunit</fullName>
    </submittedName>
</protein>
<dbReference type="AlphaFoldDB" id="A0A7K0FPQ5"/>
<comment type="similarity">
    <text evidence="1">Belongs to the membrane fusion protein (MFP) (TC 8.A.1) family.</text>
</comment>
<dbReference type="GO" id="GO:0030313">
    <property type="term" value="C:cell envelope"/>
    <property type="evidence" value="ECO:0007669"/>
    <property type="project" value="TreeGrafter"/>
</dbReference>
<evidence type="ECO:0000256" key="3">
    <source>
        <dbReference type="SAM" id="SignalP"/>
    </source>
</evidence>
<evidence type="ECO:0000256" key="1">
    <source>
        <dbReference type="ARBA" id="ARBA00009477"/>
    </source>
</evidence>
<keyword evidence="3" id="KW-0732">Signal</keyword>
<dbReference type="Gene3D" id="2.40.50.100">
    <property type="match status" value="1"/>
</dbReference>
<proteinExistence type="inferred from homology"/>
<dbReference type="PROSITE" id="PS51257">
    <property type="entry name" value="PROKAR_LIPOPROTEIN"/>
    <property type="match status" value="1"/>
</dbReference>
<evidence type="ECO:0000256" key="2">
    <source>
        <dbReference type="ARBA" id="ARBA00022448"/>
    </source>
</evidence>
<comment type="caution">
    <text evidence="4">The sequence shown here is derived from an EMBL/GenBank/DDBJ whole genome shotgun (WGS) entry which is preliminary data.</text>
</comment>
<organism evidence="4 5">
    <name type="scientific">Pedobacter puniceum</name>
    <dbReference type="NCBI Taxonomy" id="2666136"/>
    <lineage>
        <taxon>Bacteria</taxon>
        <taxon>Pseudomonadati</taxon>
        <taxon>Bacteroidota</taxon>
        <taxon>Sphingobacteriia</taxon>
        <taxon>Sphingobacteriales</taxon>
        <taxon>Sphingobacteriaceae</taxon>
        <taxon>Pedobacter</taxon>
    </lineage>
</organism>
<dbReference type="GO" id="GO:0016020">
    <property type="term" value="C:membrane"/>
    <property type="evidence" value="ECO:0007669"/>
    <property type="project" value="InterPro"/>
</dbReference>
<accession>A0A7K0FPQ5</accession>
<dbReference type="Gene3D" id="2.40.30.170">
    <property type="match status" value="1"/>
</dbReference>
<dbReference type="NCBIfam" id="TIGR01730">
    <property type="entry name" value="RND_mfp"/>
    <property type="match status" value="1"/>
</dbReference>
<dbReference type="Gene3D" id="2.40.420.20">
    <property type="match status" value="1"/>
</dbReference>
<gene>
    <name evidence="4" type="ORF">GJJ64_11575</name>
</gene>
<keyword evidence="5" id="KW-1185">Reference proteome</keyword>
<dbReference type="Proteomes" id="UP000462931">
    <property type="component" value="Unassembled WGS sequence"/>
</dbReference>
<dbReference type="InterPro" id="IPR051909">
    <property type="entry name" value="MFP_Cation_Efflux"/>
</dbReference>
<sequence>MKAFIYSAKVFLLLTSIVLFTGCNSTKEEQATNEETNEQEVTLTKEQLKNVVLDTTKLSLRNISSVVKVTGTIDVPPQNMVSVSTLLGGYVASTKLLPGMHINKGEVIAKMEDQQYIQLQQDYLITKSKLAYAEKEYQRQKELNLNKASSDKVLQQTEAEYKTLKISLNALAEKLRLININPTKLSEGNLSRQINIYSPIDGYVSKVNVNIGKYVNPTDVLFELIDPSDIHLNLKVFEKDINKLAIGQKLIAYTNNNPDKKYHCDIILISKDFDADKTAEVHCHFDEYDKSLLSGMYMNAEIEIKNHEAYTLPEDAIVNFEGKDYVFVTDDKKQFTIQEVQLGVKENSFIEIKNTTSLSGKSIVSKGAYTLLMKMKNKAEEE</sequence>
<dbReference type="SUPFAM" id="SSF111369">
    <property type="entry name" value="HlyD-like secretion proteins"/>
    <property type="match status" value="1"/>
</dbReference>
<evidence type="ECO:0000313" key="5">
    <source>
        <dbReference type="Proteomes" id="UP000462931"/>
    </source>
</evidence>
<dbReference type="PANTHER" id="PTHR30097">
    <property type="entry name" value="CATION EFFLUX SYSTEM PROTEIN CUSB"/>
    <property type="match status" value="1"/>
</dbReference>
<name>A0A7K0FPQ5_9SPHI</name>
<feature type="chain" id="PRO_5029647370" evidence="3">
    <location>
        <begin position="22"/>
        <end position="382"/>
    </location>
</feature>
<dbReference type="GO" id="GO:0060003">
    <property type="term" value="P:copper ion export"/>
    <property type="evidence" value="ECO:0007669"/>
    <property type="project" value="TreeGrafter"/>
</dbReference>
<dbReference type="PANTHER" id="PTHR30097:SF4">
    <property type="entry name" value="SLR6042 PROTEIN"/>
    <property type="match status" value="1"/>
</dbReference>
<dbReference type="RefSeq" id="WP_154287947.1">
    <property type="nucleotide sequence ID" value="NZ_WKJI01000003.1"/>
</dbReference>
<reference evidence="4 5" key="1">
    <citation type="submission" date="2019-11" db="EMBL/GenBank/DDBJ databases">
        <authorList>
            <person name="Cheng Q."/>
            <person name="Yang Z."/>
        </authorList>
    </citation>
    <scope>NUCLEOTIDE SEQUENCE [LARGE SCALE GENOMIC DNA]</scope>
    <source>
        <strain evidence="4 5">HX-22-1</strain>
    </source>
</reference>